<gene>
    <name evidence="11" type="ORF">TKK_012266</name>
</gene>
<evidence type="ECO:0000256" key="8">
    <source>
        <dbReference type="ARBA" id="ARBA00023170"/>
    </source>
</evidence>
<dbReference type="EMBL" id="JBJJXI010000098">
    <property type="protein sequence ID" value="KAL3393404.1"/>
    <property type="molecule type" value="Genomic_DNA"/>
</dbReference>
<proteinExistence type="inferred from homology"/>
<evidence type="ECO:0000256" key="4">
    <source>
        <dbReference type="ARBA" id="ARBA00022692"/>
    </source>
</evidence>
<evidence type="ECO:0000256" key="1">
    <source>
        <dbReference type="ARBA" id="ARBA00004651"/>
    </source>
</evidence>
<dbReference type="PANTHER" id="PTHR21137:SF35">
    <property type="entry name" value="ODORANT RECEPTOR 19A-RELATED"/>
    <property type="match status" value="1"/>
</dbReference>
<evidence type="ECO:0000256" key="3">
    <source>
        <dbReference type="ARBA" id="ARBA00022606"/>
    </source>
</evidence>
<comment type="caution">
    <text evidence="11">The sequence shown here is derived from an EMBL/GenBank/DDBJ whole genome shotgun (WGS) entry which is preliminary data.</text>
</comment>
<keyword evidence="7 10" id="KW-0472">Membrane</keyword>
<keyword evidence="3 10" id="KW-0716">Sensory transduction</keyword>
<evidence type="ECO:0000313" key="11">
    <source>
        <dbReference type="EMBL" id="KAL3393404.1"/>
    </source>
</evidence>
<accession>A0ABD2WKV9</accession>
<dbReference type="InterPro" id="IPR004117">
    <property type="entry name" value="7tm6_olfct_rcpt"/>
</dbReference>
<keyword evidence="12" id="KW-1185">Reference proteome</keyword>
<sequence length="425" mass="49806">MLRDQSCETDKFFNGPSYHLNRKSLILCGGWPYLNPRKRKIIWWTINLAIFTAWVPELIYIIEIFDDTQKVIYCTMAFLISYLAFCASVNAVVNHNSMKQVLDSLKDNWNDLQNDEEREIFEKYANFGKIFTIGLSGTNASHFHLAIIELHNFSVCYFGNLSLYFVSPLIPSMLHYRATGNWTTPEKNFLEVEYFVDPVKYYWHIYVHGAQAGTWVVCVLTAYDSFFIVLVQHCCGMFAVLGYDKFNFEKFAIENEVRGLCRYKIQKMDKEIYDYRHDRQSVVEKIEKIVMYHLHCLKFAKKIEDFFCMQMIQQIMINTIIISVCGSQAIKLADDSLQETFRYAYLSCSTIFRLTIFNILGQSVFDQSLRKRPALQSLGCQDTLLESYYLFDANENCDVLLHDDYPNVMRCLFLMIKAQAIIIRH</sequence>
<comment type="caution">
    <text evidence="10">Lacks conserved residue(s) required for the propagation of feature annotation.</text>
</comment>
<dbReference type="GO" id="GO:0007608">
    <property type="term" value="P:sensory perception of smell"/>
    <property type="evidence" value="ECO:0007669"/>
    <property type="project" value="UniProtKB-KW"/>
</dbReference>
<keyword evidence="6 10" id="KW-1133">Transmembrane helix</keyword>
<name>A0ABD2WKV9_9HYME</name>
<protein>
    <recommendedName>
        <fullName evidence="10">Odorant receptor</fullName>
    </recommendedName>
</protein>
<keyword evidence="2" id="KW-1003">Cell membrane</keyword>
<evidence type="ECO:0000313" key="12">
    <source>
        <dbReference type="Proteomes" id="UP001627154"/>
    </source>
</evidence>
<dbReference type="AlphaFoldDB" id="A0ABD2WKV9"/>
<evidence type="ECO:0000256" key="7">
    <source>
        <dbReference type="ARBA" id="ARBA00023136"/>
    </source>
</evidence>
<evidence type="ECO:0000256" key="6">
    <source>
        <dbReference type="ARBA" id="ARBA00022989"/>
    </source>
</evidence>
<dbReference type="Proteomes" id="UP001627154">
    <property type="component" value="Unassembled WGS sequence"/>
</dbReference>
<comment type="subcellular location">
    <subcellularLocation>
        <location evidence="1 10">Cell membrane</location>
        <topology evidence="1 10">Multi-pass membrane protein</topology>
    </subcellularLocation>
</comment>
<keyword evidence="9 10" id="KW-0807">Transducer</keyword>
<dbReference type="Pfam" id="PF02949">
    <property type="entry name" value="7tm_6"/>
    <property type="match status" value="1"/>
</dbReference>
<keyword evidence="8 10" id="KW-0675">Receptor</keyword>
<feature type="transmembrane region" description="Helical" evidence="10">
    <location>
        <begin position="41"/>
        <end position="62"/>
    </location>
</feature>
<evidence type="ECO:0000256" key="5">
    <source>
        <dbReference type="ARBA" id="ARBA00022725"/>
    </source>
</evidence>
<dbReference type="PANTHER" id="PTHR21137">
    <property type="entry name" value="ODORANT RECEPTOR"/>
    <property type="match status" value="1"/>
</dbReference>
<evidence type="ECO:0000256" key="9">
    <source>
        <dbReference type="ARBA" id="ARBA00023224"/>
    </source>
</evidence>
<keyword evidence="5 10" id="KW-0552">Olfaction</keyword>
<evidence type="ECO:0000256" key="2">
    <source>
        <dbReference type="ARBA" id="ARBA00022475"/>
    </source>
</evidence>
<organism evidence="11 12">
    <name type="scientific">Trichogramma kaykai</name>
    <dbReference type="NCBI Taxonomy" id="54128"/>
    <lineage>
        <taxon>Eukaryota</taxon>
        <taxon>Metazoa</taxon>
        <taxon>Ecdysozoa</taxon>
        <taxon>Arthropoda</taxon>
        <taxon>Hexapoda</taxon>
        <taxon>Insecta</taxon>
        <taxon>Pterygota</taxon>
        <taxon>Neoptera</taxon>
        <taxon>Endopterygota</taxon>
        <taxon>Hymenoptera</taxon>
        <taxon>Apocrita</taxon>
        <taxon>Proctotrupomorpha</taxon>
        <taxon>Chalcidoidea</taxon>
        <taxon>Trichogrammatidae</taxon>
        <taxon>Trichogramma</taxon>
    </lineage>
</organism>
<reference evidence="11 12" key="1">
    <citation type="journal article" date="2024" name="bioRxiv">
        <title>A reference genome for Trichogramma kaykai: A tiny desert-dwelling parasitoid wasp with competing sex-ratio distorters.</title>
        <authorList>
            <person name="Culotta J."/>
            <person name="Lindsey A.R."/>
        </authorList>
    </citation>
    <scope>NUCLEOTIDE SEQUENCE [LARGE SCALE GENOMIC DNA]</scope>
    <source>
        <strain evidence="11 12">KSX58</strain>
    </source>
</reference>
<dbReference type="GO" id="GO:0007165">
    <property type="term" value="P:signal transduction"/>
    <property type="evidence" value="ECO:0007669"/>
    <property type="project" value="UniProtKB-KW"/>
</dbReference>
<comment type="similarity">
    <text evidence="10">Belongs to the insect chemoreceptor superfamily. Heteromeric odorant receptor channel (TC 1.A.69) family.</text>
</comment>
<dbReference type="GO" id="GO:0005886">
    <property type="term" value="C:plasma membrane"/>
    <property type="evidence" value="ECO:0007669"/>
    <property type="project" value="UniProtKB-SubCell"/>
</dbReference>
<feature type="transmembrane region" description="Helical" evidence="10">
    <location>
        <begin position="71"/>
        <end position="93"/>
    </location>
</feature>
<evidence type="ECO:0000256" key="10">
    <source>
        <dbReference type="RuleBase" id="RU351113"/>
    </source>
</evidence>
<keyword evidence="4 10" id="KW-0812">Transmembrane</keyword>